<evidence type="ECO:0000256" key="4">
    <source>
        <dbReference type="ARBA" id="ARBA00022475"/>
    </source>
</evidence>
<comment type="subcellular location">
    <subcellularLocation>
        <location evidence="1">Cell membrane</location>
        <topology evidence="1">Multi-pass membrane protein</topology>
    </subcellularLocation>
</comment>
<dbReference type="InterPro" id="IPR017927">
    <property type="entry name" value="FAD-bd_FR_type"/>
</dbReference>
<dbReference type="InterPro" id="IPR013130">
    <property type="entry name" value="Fe3_Rdtase_TM_dom"/>
</dbReference>
<dbReference type="Pfam" id="PF01794">
    <property type="entry name" value="Ferric_reduct"/>
    <property type="match status" value="1"/>
</dbReference>
<dbReference type="Proteomes" id="UP000184255">
    <property type="component" value="Unassembled WGS sequence"/>
</dbReference>
<dbReference type="GO" id="GO:0006826">
    <property type="term" value="P:iron ion transport"/>
    <property type="evidence" value="ECO:0007669"/>
    <property type="project" value="TreeGrafter"/>
</dbReference>
<dbReference type="AlphaFoldDB" id="A0A1L7UNF9"/>
<protein>
    <recommendedName>
        <fullName evidence="2">ferric-chelate reductase (NADPH)</fullName>
        <ecNumber evidence="2">1.16.1.9</ecNumber>
    </recommendedName>
</protein>
<feature type="transmembrane region" description="Helical" evidence="10">
    <location>
        <begin position="159"/>
        <end position="178"/>
    </location>
</feature>
<reference evidence="13" key="1">
    <citation type="journal article" date="2016" name="Genome Biol. Evol.">
        <title>Comparative 'omics' of the Fusarium fujikuroi species complex highlights differences in genetic potential and metabolite synthesis.</title>
        <authorList>
            <person name="Niehaus E.-M."/>
            <person name="Muensterkoetter M."/>
            <person name="Proctor R.H."/>
            <person name="Brown D.W."/>
            <person name="Sharon A."/>
            <person name="Idan Y."/>
            <person name="Oren-Young L."/>
            <person name="Sieber C.M."/>
            <person name="Novak O."/>
            <person name="Pencik A."/>
            <person name="Tarkowska D."/>
            <person name="Hromadova K."/>
            <person name="Freeman S."/>
            <person name="Maymon M."/>
            <person name="Elazar M."/>
            <person name="Youssef S.A."/>
            <person name="El-Shabrawy E.S.M."/>
            <person name="Shalaby A.B.A."/>
            <person name="Houterman P."/>
            <person name="Brock N.L."/>
            <person name="Burkhardt I."/>
            <person name="Tsavkelova E.A."/>
            <person name="Dickschat J.S."/>
            <person name="Galuszka P."/>
            <person name="Gueldener U."/>
            <person name="Tudzynski B."/>
        </authorList>
    </citation>
    <scope>NUCLEOTIDE SEQUENCE [LARGE SCALE GENOMIC DNA]</scope>
    <source>
        <strain evidence="13">MRC7560</strain>
    </source>
</reference>
<organism evidence="12 13">
    <name type="scientific">Fusarium mangiferae</name>
    <name type="common">Mango malformation disease fungus</name>
    <dbReference type="NCBI Taxonomy" id="192010"/>
    <lineage>
        <taxon>Eukaryota</taxon>
        <taxon>Fungi</taxon>
        <taxon>Dikarya</taxon>
        <taxon>Ascomycota</taxon>
        <taxon>Pezizomycotina</taxon>
        <taxon>Sordariomycetes</taxon>
        <taxon>Hypocreomycetidae</taxon>
        <taxon>Hypocreales</taxon>
        <taxon>Nectriaceae</taxon>
        <taxon>Fusarium</taxon>
        <taxon>Fusarium fujikuroi species complex</taxon>
    </lineage>
</organism>
<dbReference type="PROSITE" id="PS51384">
    <property type="entry name" value="FAD_FR"/>
    <property type="match status" value="1"/>
</dbReference>
<evidence type="ECO:0000256" key="7">
    <source>
        <dbReference type="ARBA" id="ARBA00023065"/>
    </source>
</evidence>
<proteinExistence type="predicted"/>
<evidence type="ECO:0000256" key="1">
    <source>
        <dbReference type="ARBA" id="ARBA00004651"/>
    </source>
</evidence>
<evidence type="ECO:0000256" key="6">
    <source>
        <dbReference type="ARBA" id="ARBA00022989"/>
    </source>
</evidence>
<keyword evidence="4" id="KW-1003">Cell membrane</keyword>
<feature type="domain" description="FAD-binding FR-type" evidence="11">
    <location>
        <begin position="233"/>
        <end position="343"/>
    </location>
</feature>
<keyword evidence="5 10" id="KW-0812">Transmembrane</keyword>
<keyword evidence="3" id="KW-0813">Transport</keyword>
<keyword evidence="13" id="KW-1185">Reference proteome</keyword>
<dbReference type="PANTHER" id="PTHR32361">
    <property type="entry name" value="FERRIC/CUPRIC REDUCTASE TRANSMEMBRANE COMPONENT"/>
    <property type="match status" value="1"/>
</dbReference>
<evidence type="ECO:0000256" key="8">
    <source>
        <dbReference type="ARBA" id="ARBA00023136"/>
    </source>
</evidence>
<dbReference type="CDD" id="cd06186">
    <property type="entry name" value="NOX_Duox_like_FAD_NADP"/>
    <property type="match status" value="1"/>
</dbReference>
<accession>A0A1L7UNF9</accession>
<dbReference type="GO" id="GO:0015677">
    <property type="term" value="P:copper ion import"/>
    <property type="evidence" value="ECO:0007669"/>
    <property type="project" value="TreeGrafter"/>
</dbReference>
<name>A0A1L7UNF9_FUSMA</name>
<feature type="transmembrane region" description="Helical" evidence="10">
    <location>
        <begin position="215"/>
        <end position="234"/>
    </location>
</feature>
<gene>
    <name evidence="12" type="ORF">FMAN_15481</name>
</gene>
<dbReference type="InterPro" id="IPR051410">
    <property type="entry name" value="Ferric/Cupric_Reductase"/>
</dbReference>
<dbReference type="RefSeq" id="XP_041691572.1">
    <property type="nucleotide sequence ID" value="XM_041826224.1"/>
</dbReference>
<feature type="transmembrane region" description="Helical" evidence="10">
    <location>
        <begin position="128"/>
        <end position="147"/>
    </location>
</feature>
<evidence type="ECO:0000259" key="11">
    <source>
        <dbReference type="PROSITE" id="PS51384"/>
    </source>
</evidence>
<dbReference type="PANTHER" id="PTHR32361:SF26">
    <property type="entry name" value="FAD-BINDING 8 DOMAIN-CONTAINING PROTEIN-RELATED"/>
    <property type="match status" value="1"/>
</dbReference>
<feature type="transmembrane region" description="Helical" evidence="10">
    <location>
        <begin position="185"/>
        <end position="203"/>
    </location>
</feature>
<dbReference type="GO" id="GO:0052851">
    <property type="term" value="F:ferric-chelate reductase (NADPH) activity"/>
    <property type="evidence" value="ECO:0007669"/>
    <property type="project" value="UniProtKB-EC"/>
</dbReference>
<evidence type="ECO:0000256" key="5">
    <source>
        <dbReference type="ARBA" id="ARBA00022692"/>
    </source>
</evidence>
<dbReference type="InterPro" id="IPR013112">
    <property type="entry name" value="FAD-bd_8"/>
</dbReference>
<dbReference type="GeneID" id="65094721"/>
<sequence length="403" mass="45402">MDPTDIYGICMGSAIILLALFSIFQPLLRSLIEYLRRFLLRQINLSFLPRWLGRDLKLSRYCGLNVILYINANICLLTINVADQSDFIRRLGRAAMINLIPLCISGRVNPLANILSIRVESYLLTHKCIGTVFIIEASLHSILSWTHGTANIMKGQDKAGLIAVSSMAAITLTSIPIIWRWKYEFLATLHLALAATGVASLWFHLTPAGVLETPGLYLILTITAFASVKLIRLFKMLLTNISTDSISTANIHQIGHGVEIQVSMPRPLKYRAGQFVFLSIPRLAAFQLHPFQIAWEYLGEGGCQVIVFIIQPRHGFTSRLRLAAPMRDYAALVEGPYGRSITTEQYGTVLLFATGIGIAGQLPYMKEQLHLYREWRTQTRRHVLFWEMEAEGLAQLQSCFYIF</sequence>
<dbReference type="InterPro" id="IPR017938">
    <property type="entry name" value="Riboflavin_synthase-like_b-brl"/>
</dbReference>
<dbReference type="GO" id="GO:0005886">
    <property type="term" value="C:plasma membrane"/>
    <property type="evidence" value="ECO:0007669"/>
    <property type="project" value="UniProtKB-SubCell"/>
</dbReference>
<comment type="catalytic activity">
    <reaction evidence="9">
        <text>2 a Fe(II)-siderophore + NADP(+) + H(+) = 2 a Fe(III)-siderophore + NADPH</text>
        <dbReference type="Rhea" id="RHEA:28795"/>
        <dbReference type="Rhea" id="RHEA-COMP:11342"/>
        <dbReference type="Rhea" id="RHEA-COMP:11344"/>
        <dbReference type="ChEBI" id="CHEBI:15378"/>
        <dbReference type="ChEBI" id="CHEBI:29033"/>
        <dbReference type="ChEBI" id="CHEBI:29034"/>
        <dbReference type="ChEBI" id="CHEBI:57783"/>
        <dbReference type="ChEBI" id="CHEBI:58349"/>
        <dbReference type="EC" id="1.16.1.9"/>
    </reaction>
</comment>
<dbReference type="EMBL" id="FCQH01000039">
    <property type="protein sequence ID" value="CVL09317.1"/>
    <property type="molecule type" value="Genomic_DNA"/>
</dbReference>
<dbReference type="GO" id="GO:0006879">
    <property type="term" value="P:intracellular iron ion homeostasis"/>
    <property type="evidence" value="ECO:0007669"/>
    <property type="project" value="TreeGrafter"/>
</dbReference>
<dbReference type="SUPFAM" id="SSF63380">
    <property type="entry name" value="Riboflavin synthase domain-like"/>
    <property type="match status" value="1"/>
</dbReference>
<evidence type="ECO:0000256" key="9">
    <source>
        <dbReference type="ARBA" id="ARBA00048483"/>
    </source>
</evidence>
<dbReference type="Pfam" id="PF08022">
    <property type="entry name" value="FAD_binding_8"/>
    <property type="match status" value="1"/>
</dbReference>
<feature type="transmembrane region" description="Helical" evidence="10">
    <location>
        <begin position="6"/>
        <end position="28"/>
    </location>
</feature>
<dbReference type="SUPFAM" id="SSF52343">
    <property type="entry name" value="Ferredoxin reductase-like, C-terminal NADP-linked domain"/>
    <property type="match status" value="1"/>
</dbReference>
<keyword evidence="7" id="KW-0406">Ion transport</keyword>
<comment type="caution">
    <text evidence="12">The sequence shown here is derived from an EMBL/GenBank/DDBJ whole genome shotgun (WGS) entry which is preliminary data.</text>
</comment>
<evidence type="ECO:0000313" key="12">
    <source>
        <dbReference type="EMBL" id="CVL09317.1"/>
    </source>
</evidence>
<keyword evidence="8 10" id="KW-0472">Membrane</keyword>
<dbReference type="EC" id="1.16.1.9" evidence="2"/>
<dbReference type="Gene3D" id="3.40.50.80">
    <property type="entry name" value="Nucleotide-binding domain of ferredoxin-NADP reductase (FNR) module"/>
    <property type="match status" value="1"/>
</dbReference>
<evidence type="ECO:0000313" key="13">
    <source>
        <dbReference type="Proteomes" id="UP000184255"/>
    </source>
</evidence>
<keyword evidence="6 10" id="KW-1133">Transmembrane helix</keyword>
<evidence type="ECO:0000256" key="3">
    <source>
        <dbReference type="ARBA" id="ARBA00022448"/>
    </source>
</evidence>
<evidence type="ECO:0000256" key="2">
    <source>
        <dbReference type="ARBA" id="ARBA00012668"/>
    </source>
</evidence>
<dbReference type="InterPro" id="IPR039261">
    <property type="entry name" value="FNR_nucleotide-bd"/>
</dbReference>
<dbReference type="VEuPathDB" id="FungiDB:FMAN_15481"/>
<evidence type="ECO:0000256" key="10">
    <source>
        <dbReference type="SAM" id="Phobius"/>
    </source>
</evidence>